<evidence type="ECO:0000313" key="1">
    <source>
        <dbReference type="EMBL" id="MBK9984547.1"/>
    </source>
</evidence>
<comment type="caution">
    <text evidence="1">The sequence shown here is derived from an EMBL/GenBank/DDBJ whole genome shotgun (WGS) entry which is preliminary data.</text>
</comment>
<protein>
    <submittedName>
        <fullName evidence="1">PorP/SprF family type IX secretion system membrane protein</fullName>
    </submittedName>
</protein>
<dbReference type="NCBIfam" id="TIGR03519">
    <property type="entry name" value="T9SS_PorP_fam"/>
    <property type="match status" value="1"/>
</dbReference>
<sequence>MNKKLLKYLLGIGLTSIVLIGSFQISVAQEAGYFDHHYLQPVLINPGATGFNGDHEFLAAYKLNYTDFPGAPRTFTALYNGSFADKVGLGFQILSDHVGVTQLLHAQLNYSYRFIFDNAIVGVGLSTGIQNFKVTDVQNDPLIDPTDPLLNEGIDGYLLFDGSAGVYAELDKKFIFGISFPNVVKQRIAEIASDVRIDDLKSFPYAVHFGYRHEVKNYNFQIEPSITIKNLRYSPFLIDLNLKFSFLDEQLIGGLGYTLGEDNRAALLLGTRLDKLKFYYSYDVSIGDLQQFNNGSHEFTLVYQLPTKMKVSE</sequence>
<proteinExistence type="predicted"/>
<name>A0A9D7SZ05_9BACT</name>
<reference evidence="1 2" key="1">
    <citation type="submission" date="2020-10" db="EMBL/GenBank/DDBJ databases">
        <title>Connecting structure to function with the recovery of over 1000 high-quality activated sludge metagenome-assembled genomes encoding full-length rRNA genes using long-read sequencing.</title>
        <authorList>
            <person name="Singleton C.M."/>
            <person name="Petriglieri F."/>
            <person name="Kristensen J.M."/>
            <person name="Kirkegaard R.H."/>
            <person name="Michaelsen T.Y."/>
            <person name="Andersen M.H."/>
            <person name="Karst S.M."/>
            <person name="Dueholm M.S."/>
            <person name="Nielsen P.H."/>
            <person name="Albertsen M."/>
        </authorList>
    </citation>
    <scope>NUCLEOTIDE SEQUENCE [LARGE SCALE GENOMIC DNA]</scope>
    <source>
        <strain evidence="1">Ribe_18-Q3-R11-54_MAXAC.273</strain>
    </source>
</reference>
<dbReference type="AlphaFoldDB" id="A0A9D7SZ05"/>
<dbReference type="InterPro" id="IPR019861">
    <property type="entry name" value="PorP/SprF_Bacteroidetes"/>
</dbReference>
<evidence type="ECO:0000313" key="2">
    <source>
        <dbReference type="Proteomes" id="UP000808337"/>
    </source>
</evidence>
<gene>
    <name evidence="1" type="ORF">IPP15_19645</name>
</gene>
<organism evidence="1 2">
    <name type="scientific">Candidatus Opimibacter skivensis</name>
    <dbReference type="NCBI Taxonomy" id="2982028"/>
    <lineage>
        <taxon>Bacteria</taxon>
        <taxon>Pseudomonadati</taxon>
        <taxon>Bacteroidota</taxon>
        <taxon>Saprospiria</taxon>
        <taxon>Saprospirales</taxon>
        <taxon>Saprospiraceae</taxon>
        <taxon>Candidatus Opimibacter</taxon>
    </lineage>
</organism>
<dbReference type="Pfam" id="PF11751">
    <property type="entry name" value="PorP_SprF"/>
    <property type="match status" value="1"/>
</dbReference>
<dbReference type="EMBL" id="JADKGY010000029">
    <property type="protein sequence ID" value="MBK9984547.1"/>
    <property type="molecule type" value="Genomic_DNA"/>
</dbReference>
<dbReference type="Proteomes" id="UP000808337">
    <property type="component" value="Unassembled WGS sequence"/>
</dbReference>
<accession>A0A9D7SZ05</accession>